<proteinExistence type="predicted"/>
<protein>
    <recommendedName>
        <fullName evidence="4">PH domain-containing protein</fullName>
    </recommendedName>
</protein>
<feature type="transmembrane region" description="Helical" evidence="1">
    <location>
        <begin position="20"/>
        <end position="43"/>
    </location>
</feature>
<keyword evidence="3" id="KW-1185">Reference proteome</keyword>
<evidence type="ECO:0000256" key="1">
    <source>
        <dbReference type="SAM" id="Phobius"/>
    </source>
</evidence>
<feature type="transmembrane region" description="Helical" evidence="1">
    <location>
        <begin position="55"/>
        <end position="75"/>
    </location>
</feature>
<reference evidence="2 3" key="1">
    <citation type="journal article" date="2013" name="Int. J. Syst. Evol. Microbiol.">
        <title>Marinoscillum luteum sp. nov., isolated from marine sediment.</title>
        <authorList>
            <person name="Cha I.T."/>
            <person name="Park S.J."/>
            <person name="Kim S.J."/>
            <person name="Kim J.G."/>
            <person name="Jung M.Y."/>
            <person name="Shin K.S."/>
            <person name="Kwon K.K."/>
            <person name="Yang S.H."/>
            <person name="Seo Y.S."/>
            <person name="Rhee S.K."/>
        </authorList>
    </citation>
    <scope>NUCLEOTIDE SEQUENCE [LARGE SCALE GENOMIC DNA]</scope>
    <source>
        <strain evidence="2 3">KCTC 23939</strain>
    </source>
</reference>
<keyword evidence="1" id="KW-0812">Transmembrane</keyword>
<comment type="caution">
    <text evidence="2">The sequence shown here is derived from an EMBL/GenBank/DDBJ whole genome shotgun (WGS) entry which is preliminary data.</text>
</comment>
<accession>A0ABW7N963</accession>
<dbReference type="RefSeq" id="WP_395417556.1">
    <property type="nucleotide sequence ID" value="NZ_JBIPKE010000017.1"/>
</dbReference>
<gene>
    <name evidence="2" type="ORF">ACHKAR_11880</name>
</gene>
<sequence length="179" mass="20935">MRGKVTFREEQYFKYTWSWWVLLICTLIMVGGILYAFYIQLYLGEPFGDHPASDTGLLIIGVSTSVLMIGLMWLFQSMKLTVEIDEGIIRYSFFPFIRSFRSLQKWDVRKVVVRKYHPIAEYGGWGYRFRFRSGRALTVSGKWGLQLELANGKQLLLGTQKPDQMQEVVDRLKQNWGSE</sequence>
<evidence type="ECO:0008006" key="4">
    <source>
        <dbReference type="Google" id="ProtNLM"/>
    </source>
</evidence>
<dbReference type="EMBL" id="JBIPKE010000017">
    <property type="protein sequence ID" value="MFH6984143.1"/>
    <property type="molecule type" value="Genomic_DNA"/>
</dbReference>
<keyword evidence="1" id="KW-1133">Transmembrane helix</keyword>
<evidence type="ECO:0000313" key="3">
    <source>
        <dbReference type="Proteomes" id="UP001610063"/>
    </source>
</evidence>
<organism evidence="2 3">
    <name type="scientific">Marinoscillum luteum</name>
    <dbReference type="NCBI Taxonomy" id="861051"/>
    <lineage>
        <taxon>Bacteria</taxon>
        <taxon>Pseudomonadati</taxon>
        <taxon>Bacteroidota</taxon>
        <taxon>Cytophagia</taxon>
        <taxon>Cytophagales</taxon>
        <taxon>Reichenbachiellaceae</taxon>
        <taxon>Marinoscillum</taxon>
    </lineage>
</organism>
<evidence type="ECO:0000313" key="2">
    <source>
        <dbReference type="EMBL" id="MFH6984143.1"/>
    </source>
</evidence>
<name>A0ABW7N963_9BACT</name>
<dbReference type="Proteomes" id="UP001610063">
    <property type="component" value="Unassembled WGS sequence"/>
</dbReference>
<keyword evidence="1" id="KW-0472">Membrane</keyword>